<evidence type="ECO:0000313" key="11">
    <source>
        <dbReference type="Proteomes" id="UP000524535"/>
    </source>
</evidence>
<keyword evidence="3 5" id="KW-1133">Transmembrane helix</keyword>
<keyword evidence="11" id="KW-1185">Reference proteome</keyword>
<gene>
    <name evidence="8" type="ORF">GGE31_000425</name>
    <name evidence="7" type="ORF">GGE33_001359</name>
    <name evidence="9" type="ORF">GGE35_000423</name>
</gene>
<dbReference type="Proteomes" id="UP000524535">
    <property type="component" value="Unassembled WGS sequence"/>
</dbReference>
<sequence>MSDAGNITRQPATWRIVLAAILDFFTIFWASGFLVASIFGGRTDGGFALDGWPALLCFALIVAYFVVFNKFLGGTIWKRILKAKRTDR</sequence>
<accession>A0A7W6S5J1</accession>
<dbReference type="EMBL" id="JACIHM010000001">
    <property type="protein sequence ID" value="MBB4444641.1"/>
    <property type="molecule type" value="Genomic_DNA"/>
</dbReference>
<evidence type="ECO:0000256" key="1">
    <source>
        <dbReference type="ARBA" id="ARBA00004141"/>
    </source>
</evidence>
<dbReference type="RefSeq" id="WP_183821672.1">
    <property type="nucleotide sequence ID" value="NZ_JACIGW010000001.1"/>
</dbReference>
<evidence type="ECO:0000313" key="9">
    <source>
        <dbReference type="EMBL" id="MBB4444641.1"/>
    </source>
</evidence>
<evidence type="ECO:0000256" key="3">
    <source>
        <dbReference type="ARBA" id="ARBA00022989"/>
    </source>
</evidence>
<evidence type="ECO:0000313" key="12">
    <source>
        <dbReference type="Proteomes" id="UP000576087"/>
    </source>
</evidence>
<dbReference type="EMBL" id="JACIGW010000001">
    <property type="protein sequence ID" value="MBB4347651.1"/>
    <property type="molecule type" value="Genomic_DNA"/>
</dbReference>
<dbReference type="Pfam" id="PF06271">
    <property type="entry name" value="RDD"/>
    <property type="match status" value="1"/>
</dbReference>
<dbReference type="Proteomes" id="UP000576087">
    <property type="component" value="Unassembled WGS sequence"/>
</dbReference>
<keyword evidence="4 5" id="KW-0472">Membrane</keyword>
<feature type="transmembrane region" description="Helical" evidence="5">
    <location>
        <begin position="51"/>
        <end position="72"/>
    </location>
</feature>
<dbReference type="Proteomes" id="UP000520770">
    <property type="component" value="Unassembled WGS sequence"/>
</dbReference>
<evidence type="ECO:0000313" key="10">
    <source>
        <dbReference type="Proteomes" id="UP000520770"/>
    </source>
</evidence>
<protein>
    <recommendedName>
        <fullName evidence="6">RDD domain-containing protein</fullName>
    </recommendedName>
</protein>
<dbReference type="AlphaFoldDB" id="A0A7W6S5J1"/>
<name>A0A7W6S5J1_9HYPH</name>
<evidence type="ECO:0000313" key="8">
    <source>
        <dbReference type="EMBL" id="MBB4409954.1"/>
    </source>
</evidence>
<evidence type="ECO:0000259" key="6">
    <source>
        <dbReference type="Pfam" id="PF06271"/>
    </source>
</evidence>
<reference evidence="10 11" key="1">
    <citation type="submission" date="2020-08" db="EMBL/GenBank/DDBJ databases">
        <title>Genomic Encyclopedia of Type Strains, Phase IV (KMG-V): Genome sequencing to study the core and pangenomes of soil and plant-associated prokaryotes.</title>
        <authorList>
            <person name="Whitman W."/>
        </authorList>
    </citation>
    <scope>NUCLEOTIDE SEQUENCE [LARGE SCALE GENOMIC DNA]</scope>
    <source>
        <strain evidence="8 11">SEMIA 444</strain>
        <strain evidence="7 10">SEMIA 448</strain>
        <strain evidence="9 12">SEMIA 452</strain>
    </source>
</reference>
<feature type="transmembrane region" description="Helical" evidence="5">
    <location>
        <begin position="12"/>
        <end position="39"/>
    </location>
</feature>
<evidence type="ECO:0000256" key="5">
    <source>
        <dbReference type="SAM" id="Phobius"/>
    </source>
</evidence>
<dbReference type="InterPro" id="IPR010432">
    <property type="entry name" value="RDD"/>
</dbReference>
<keyword evidence="2 5" id="KW-0812">Transmembrane</keyword>
<evidence type="ECO:0000256" key="2">
    <source>
        <dbReference type="ARBA" id="ARBA00022692"/>
    </source>
</evidence>
<evidence type="ECO:0000313" key="7">
    <source>
        <dbReference type="EMBL" id="MBB4347651.1"/>
    </source>
</evidence>
<organism evidence="7 10">
    <name type="scientific">Aliirhizobium cellulosilyticum</name>
    <dbReference type="NCBI Taxonomy" id="393664"/>
    <lineage>
        <taxon>Bacteria</taxon>
        <taxon>Pseudomonadati</taxon>
        <taxon>Pseudomonadota</taxon>
        <taxon>Alphaproteobacteria</taxon>
        <taxon>Hyphomicrobiales</taxon>
        <taxon>Rhizobiaceae</taxon>
        <taxon>Aliirhizobium</taxon>
    </lineage>
</organism>
<dbReference type="EMBL" id="JACIGY010000001">
    <property type="protein sequence ID" value="MBB4409954.1"/>
    <property type="molecule type" value="Genomic_DNA"/>
</dbReference>
<feature type="domain" description="RDD" evidence="6">
    <location>
        <begin position="13"/>
        <end position="84"/>
    </location>
</feature>
<comment type="subcellular location">
    <subcellularLocation>
        <location evidence="1">Membrane</location>
        <topology evidence="1">Multi-pass membrane protein</topology>
    </subcellularLocation>
</comment>
<comment type="caution">
    <text evidence="7">The sequence shown here is derived from an EMBL/GenBank/DDBJ whole genome shotgun (WGS) entry which is preliminary data.</text>
</comment>
<evidence type="ECO:0000256" key="4">
    <source>
        <dbReference type="ARBA" id="ARBA00023136"/>
    </source>
</evidence>
<proteinExistence type="predicted"/>